<feature type="region of interest" description="Disordered" evidence="1">
    <location>
        <begin position="26"/>
        <end position="77"/>
    </location>
</feature>
<feature type="compositionally biased region" description="Low complexity" evidence="1">
    <location>
        <begin position="27"/>
        <end position="39"/>
    </location>
</feature>
<name>A0ABT0E8T4_9GAMM</name>
<evidence type="ECO:0000256" key="2">
    <source>
        <dbReference type="SAM" id="SignalP"/>
    </source>
</evidence>
<sequence>MNKVKMPGSFAIIFMALLISLTGCGGSSSSSSGGAPSADTGGGGGNPGPGGGTGGEDDDDNDEDKEPGDDQPGGGTGALLTFTGGFSSLTNHYAYDTEASFLHSPGASYLAHGEWVAGPGEDRLIVQYSEVYTVTTYPIVLKVYAQGGAGKLDINANPFPEEHAYETCMIENYDPSHPDVEYCTTWGIAVDRAGGTITFNNTPLYGFNGSGRTGTLSGKLHFPYMSP</sequence>
<organism evidence="3 4">
    <name type="scientific">Alcanivorax quisquiliarum</name>
    <dbReference type="NCBI Taxonomy" id="2933565"/>
    <lineage>
        <taxon>Bacteria</taxon>
        <taxon>Pseudomonadati</taxon>
        <taxon>Pseudomonadota</taxon>
        <taxon>Gammaproteobacteria</taxon>
        <taxon>Oceanospirillales</taxon>
        <taxon>Alcanivoracaceae</taxon>
        <taxon>Alcanivorax</taxon>
    </lineage>
</organism>
<feature type="signal peptide" evidence="2">
    <location>
        <begin position="1"/>
        <end position="25"/>
    </location>
</feature>
<feature type="compositionally biased region" description="Gly residues" evidence="1">
    <location>
        <begin position="40"/>
        <end position="54"/>
    </location>
</feature>
<evidence type="ECO:0000256" key="1">
    <source>
        <dbReference type="SAM" id="MobiDB-lite"/>
    </source>
</evidence>
<accession>A0ABT0E8T4</accession>
<comment type="caution">
    <text evidence="3">The sequence shown here is derived from an EMBL/GenBank/DDBJ whole genome shotgun (WGS) entry which is preliminary data.</text>
</comment>
<gene>
    <name evidence="3" type="ORF">MU846_11070</name>
</gene>
<dbReference type="Proteomes" id="UP001165524">
    <property type="component" value="Unassembled WGS sequence"/>
</dbReference>
<dbReference type="RefSeq" id="WP_246952698.1">
    <property type="nucleotide sequence ID" value="NZ_JALKII010000007.1"/>
</dbReference>
<proteinExistence type="predicted"/>
<keyword evidence="4" id="KW-1185">Reference proteome</keyword>
<keyword evidence="2" id="KW-0732">Signal</keyword>
<reference evidence="3" key="1">
    <citation type="submission" date="2022-04" db="EMBL/GenBank/DDBJ databases">
        <title>Alcanivorax sp. CY1518 draft genome sequence.</title>
        <authorList>
            <person name="Zhao G."/>
            <person name="An M."/>
        </authorList>
    </citation>
    <scope>NUCLEOTIDE SEQUENCE</scope>
    <source>
        <strain evidence="3">CY1518</strain>
    </source>
</reference>
<evidence type="ECO:0000313" key="4">
    <source>
        <dbReference type="Proteomes" id="UP001165524"/>
    </source>
</evidence>
<protein>
    <submittedName>
        <fullName evidence="3">Uncharacterized protein</fullName>
    </submittedName>
</protein>
<feature type="chain" id="PRO_5047253724" evidence="2">
    <location>
        <begin position="26"/>
        <end position="227"/>
    </location>
</feature>
<feature type="compositionally biased region" description="Acidic residues" evidence="1">
    <location>
        <begin position="55"/>
        <end position="69"/>
    </location>
</feature>
<evidence type="ECO:0000313" key="3">
    <source>
        <dbReference type="EMBL" id="MCK0538250.1"/>
    </source>
</evidence>
<dbReference type="EMBL" id="JALKII010000007">
    <property type="protein sequence ID" value="MCK0538250.1"/>
    <property type="molecule type" value="Genomic_DNA"/>
</dbReference>
<dbReference type="PROSITE" id="PS51257">
    <property type="entry name" value="PROKAR_LIPOPROTEIN"/>
    <property type="match status" value="1"/>
</dbReference>